<dbReference type="GO" id="GO:0007034">
    <property type="term" value="P:vacuolar transport"/>
    <property type="evidence" value="ECO:0007669"/>
    <property type="project" value="TreeGrafter"/>
</dbReference>
<evidence type="ECO:0000313" key="9">
    <source>
        <dbReference type="EMBL" id="SCV00431.1"/>
    </source>
</evidence>
<evidence type="ECO:0000313" key="10">
    <source>
        <dbReference type="Proteomes" id="UP000191144"/>
    </source>
</evidence>
<evidence type="ECO:0000256" key="6">
    <source>
        <dbReference type="SAM" id="MobiDB-lite"/>
    </source>
</evidence>
<feature type="domain" description="SPX" evidence="8">
    <location>
        <begin position="1"/>
        <end position="155"/>
    </location>
</feature>
<gene>
    <name evidence="9" type="ORF">LAME_0G09670G</name>
</gene>
<evidence type="ECO:0000256" key="5">
    <source>
        <dbReference type="ARBA" id="ARBA00023136"/>
    </source>
</evidence>
<feature type="region of interest" description="Disordered" evidence="6">
    <location>
        <begin position="569"/>
        <end position="592"/>
    </location>
</feature>
<protein>
    <submittedName>
        <fullName evidence="9">LAME_0G09670g1_1</fullName>
    </submittedName>
</protein>
<dbReference type="GO" id="GO:0016237">
    <property type="term" value="P:microautophagy"/>
    <property type="evidence" value="ECO:0007669"/>
    <property type="project" value="TreeGrafter"/>
</dbReference>
<dbReference type="OrthoDB" id="5588846at2759"/>
<dbReference type="GO" id="GO:0000329">
    <property type="term" value="C:fungal-type vacuole membrane"/>
    <property type="evidence" value="ECO:0007669"/>
    <property type="project" value="TreeGrafter"/>
</dbReference>
<keyword evidence="5 7" id="KW-0472">Membrane</keyword>
<feature type="transmembrane region" description="Helical" evidence="7">
    <location>
        <begin position="717"/>
        <end position="741"/>
    </location>
</feature>
<proteinExistence type="predicted"/>
<feature type="compositionally biased region" description="Basic residues" evidence="6">
    <location>
        <begin position="569"/>
        <end position="581"/>
    </location>
</feature>
<dbReference type="PANTHER" id="PTHR46140:SF1">
    <property type="entry name" value="VACUOLAR TRANSPORTER CHAPERONE COMPLEX SUBUNIT 4-RELATED"/>
    <property type="match status" value="1"/>
</dbReference>
<evidence type="ECO:0000256" key="4">
    <source>
        <dbReference type="ARBA" id="ARBA00022989"/>
    </source>
</evidence>
<dbReference type="CDD" id="cd14474">
    <property type="entry name" value="SPX_YDR089W"/>
    <property type="match status" value="1"/>
</dbReference>
<dbReference type="GO" id="GO:0006799">
    <property type="term" value="P:polyphosphate biosynthetic process"/>
    <property type="evidence" value="ECO:0007669"/>
    <property type="project" value="UniProtKB-ARBA"/>
</dbReference>
<dbReference type="GO" id="GO:0042144">
    <property type="term" value="P:vacuole fusion, non-autophagic"/>
    <property type="evidence" value="ECO:0007669"/>
    <property type="project" value="TreeGrafter"/>
</dbReference>
<feature type="transmembrane region" description="Helical" evidence="7">
    <location>
        <begin position="761"/>
        <end position="781"/>
    </location>
</feature>
<comment type="subcellular location">
    <subcellularLocation>
        <location evidence="1">Vacuole membrane</location>
        <topology evidence="1">Multi-pass membrane protein</topology>
    </subcellularLocation>
</comment>
<keyword evidence="10" id="KW-1185">Reference proteome</keyword>
<evidence type="ECO:0000259" key="8">
    <source>
        <dbReference type="PROSITE" id="PS51382"/>
    </source>
</evidence>
<dbReference type="InterPro" id="IPR051572">
    <property type="entry name" value="VTC_Complex_Subunit"/>
</dbReference>
<keyword evidence="2" id="KW-0926">Vacuole</keyword>
<evidence type="ECO:0000256" key="1">
    <source>
        <dbReference type="ARBA" id="ARBA00004128"/>
    </source>
</evidence>
<evidence type="ECO:0000256" key="7">
    <source>
        <dbReference type="SAM" id="Phobius"/>
    </source>
</evidence>
<evidence type="ECO:0000256" key="3">
    <source>
        <dbReference type="ARBA" id="ARBA00022692"/>
    </source>
</evidence>
<accession>A0A1G4K8S9</accession>
<feature type="transmembrane region" description="Helical" evidence="7">
    <location>
        <begin position="788"/>
        <end position="810"/>
    </location>
</feature>
<keyword evidence="3 7" id="KW-0812">Transmembrane</keyword>
<dbReference type="Pfam" id="PF03105">
    <property type="entry name" value="SPX"/>
    <property type="match status" value="1"/>
</dbReference>
<evidence type="ECO:0000256" key="2">
    <source>
        <dbReference type="ARBA" id="ARBA00022554"/>
    </source>
</evidence>
<dbReference type="GO" id="GO:0033254">
    <property type="term" value="C:vacuolar transporter chaperone complex"/>
    <property type="evidence" value="ECO:0007669"/>
    <property type="project" value="TreeGrafter"/>
</dbReference>
<dbReference type="InterPro" id="IPR004331">
    <property type="entry name" value="SPX_dom"/>
</dbReference>
<name>A0A1G4K8S9_9SACH</name>
<reference evidence="10" key="1">
    <citation type="submission" date="2016-03" db="EMBL/GenBank/DDBJ databases">
        <authorList>
            <person name="Devillers Hugo."/>
        </authorList>
    </citation>
    <scope>NUCLEOTIDE SEQUENCE [LARGE SCALE GENOMIC DNA]</scope>
</reference>
<dbReference type="EMBL" id="LT598484">
    <property type="protein sequence ID" value="SCV00431.1"/>
    <property type="molecule type" value="Genomic_DNA"/>
</dbReference>
<keyword evidence="4 7" id="KW-1133">Transmembrane helix</keyword>
<dbReference type="PANTHER" id="PTHR46140">
    <property type="entry name" value="VACUOLAR TRANSPORTER CHAPERONE 1-RELATED"/>
    <property type="match status" value="1"/>
</dbReference>
<dbReference type="PROSITE" id="PS51382">
    <property type="entry name" value="SPX"/>
    <property type="match status" value="1"/>
</dbReference>
<dbReference type="AlphaFoldDB" id="A0A1G4K8S9"/>
<organism evidence="9 10">
    <name type="scientific">Lachancea meyersii CBS 8951</name>
    <dbReference type="NCBI Taxonomy" id="1266667"/>
    <lineage>
        <taxon>Eukaryota</taxon>
        <taxon>Fungi</taxon>
        <taxon>Dikarya</taxon>
        <taxon>Ascomycota</taxon>
        <taxon>Saccharomycotina</taxon>
        <taxon>Saccharomycetes</taxon>
        <taxon>Saccharomycetales</taxon>
        <taxon>Saccharomycetaceae</taxon>
        <taxon>Lachancea</taxon>
    </lineage>
</organism>
<dbReference type="Proteomes" id="UP000191144">
    <property type="component" value="Chromosome G"/>
</dbReference>
<sequence>MKFGSQIQDRSVPEWRLNNIDYKGLKEAVKKVTTFRPDKDISGSWETDKELQWLRKAFLQQFRNINAFVSLKIKEASTRLVSVQSSIVRLQRTAGGPTKRNLHRQMGLIHLHLNSSNTELLRICRFLILQKIALRKLFKKFLKYYPYDHGRAQDFVQALKSCPDLTEGEDGISFTTIDLDPYLLEISLIVDVMRELEQARKPSETDREDVQTGSQEFISQTAAPKPYSQAVFDASFLGKATRLQSLLISEESISQAKFLLLQLGFHVVDDDMITASQQSVQNANPTNLASLAASGKSPRSFQDLRAALEPDQSNTPFSALTEIKSSETVSIILFDREPIPKFLEDDAANQYPNIAIKEEGEDNCTLMCHVGGLRNYVISDKVPYKAFQEALYSHQATNSQELSATLSPKNKLCLDWLKSHSMDFCKPEIITKRTRFIKPPVDGEEIEYLVCVDEEILLNGSQNVPHALLEIRRLSPRKVFDKKPKSDKFIMSLICKLLDFNIHCYPLAKDLTLWKLLYSIQESNSTESTLLSTICRSTDSPTRDSFFTDGAVELSTMISMKEGNKPALSHKKIANARRKSRSSSPDSTPRKIRYWNEFDDGDEADQNADCFYLDQEANVNDDGARGFISLNRSVVNAVYDFSENLRRVLVCAQVIPEERPLLADSLRGPSLGSVTTFGTMDTSQSAKRDFDRYMGYSARQDEGDYAYALKHDHVVTLFYMTSLLISCITSGISLGIVVSIFRELNDDDIVLGPSTGVASVIIMSLLFSLLLSCISLLLLFTRLHMAPWWHYVSCSFIFLIVACTVCYGLIEIFL</sequence>